<feature type="domain" description="N-acetyltransferase" evidence="1">
    <location>
        <begin position="18"/>
        <end position="199"/>
    </location>
</feature>
<dbReference type="GeneID" id="92751917"/>
<dbReference type="CDD" id="cd04301">
    <property type="entry name" value="NAT_SF"/>
    <property type="match status" value="1"/>
</dbReference>
<dbReference type="InterPro" id="IPR016181">
    <property type="entry name" value="Acyl_CoA_acyltransferase"/>
</dbReference>
<dbReference type="EMBL" id="JBEPSN010000001">
    <property type="protein sequence ID" value="MET4539194.1"/>
    <property type="molecule type" value="Genomic_DNA"/>
</dbReference>
<dbReference type="SUPFAM" id="SSF55729">
    <property type="entry name" value="Acyl-CoA N-acyltransferases (Nat)"/>
    <property type="match status" value="1"/>
</dbReference>
<name>A0ABV2P348_9MICC</name>
<protein>
    <submittedName>
        <fullName evidence="2">GNAT superfamily N-acetyltransferase</fullName>
    </submittedName>
</protein>
<keyword evidence="3" id="KW-1185">Reference proteome</keyword>
<evidence type="ECO:0000313" key="3">
    <source>
        <dbReference type="Proteomes" id="UP001549307"/>
    </source>
</evidence>
<gene>
    <name evidence="2" type="ORF">ABIE37_000949</name>
</gene>
<proteinExistence type="predicted"/>
<evidence type="ECO:0000259" key="1">
    <source>
        <dbReference type="PROSITE" id="PS51186"/>
    </source>
</evidence>
<dbReference type="RefSeq" id="WP_354227152.1">
    <property type="nucleotide sequence ID" value="NZ_JBEPSN010000001.1"/>
</dbReference>
<reference evidence="2 3" key="1">
    <citation type="submission" date="2024-06" db="EMBL/GenBank/DDBJ databases">
        <title>Sorghum-associated microbial communities from plants grown in Nebraska, USA.</title>
        <authorList>
            <person name="Schachtman D."/>
        </authorList>
    </citation>
    <scope>NUCLEOTIDE SEQUENCE [LARGE SCALE GENOMIC DNA]</scope>
    <source>
        <strain evidence="2 3">3552</strain>
    </source>
</reference>
<organism evidence="2 3">
    <name type="scientific">Arthrobacter bambusae</name>
    <dbReference type="NCBI Taxonomy" id="1338426"/>
    <lineage>
        <taxon>Bacteria</taxon>
        <taxon>Bacillati</taxon>
        <taxon>Actinomycetota</taxon>
        <taxon>Actinomycetes</taxon>
        <taxon>Micrococcales</taxon>
        <taxon>Micrococcaceae</taxon>
        <taxon>Arthrobacter</taxon>
    </lineage>
</organism>
<dbReference type="PROSITE" id="PS51186">
    <property type="entry name" value="GNAT"/>
    <property type="match status" value="1"/>
</dbReference>
<sequence>MAQHEQTPSPETAPASWAAVEELFGTKGEPSRCWCRWFALAGKDWNTTSPDDRKEMLKTAFSTGPAPGVMAFRNGDPVGWCAVEPRESYRRLKRSPVLKAEPPSATEDTGLWAISCFVVAPKHRRSGVSTALLAAAVEHAFTNGAEVVEAYPVDTGLRTKATSAELYHGTLSLFRAAGFSPVSESVPGRPVVRLARGHTTPGGRD</sequence>
<dbReference type="Gene3D" id="3.40.630.30">
    <property type="match status" value="1"/>
</dbReference>
<evidence type="ECO:0000313" key="2">
    <source>
        <dbReference type="EMBL" id="MET4539194.1"/>
    </source>
</evidence>
<dbReference type="Proteomes" id="UP001549307">
    <property type="component" value="Unassembled WGS sequence"/>
</dbReference>
<dbReference type="Pfam" id="PF00583">
    <property type="entry name" value="Acetyltransf_1"/>
    <property type="match status" value="1"/>
</dbReference>
<dbReference type="InterPro" id="IPR000182">
    <property type="entry name" value="GNAT_dom"/>
</dbReference>
<accession>A0ABV2P348</accession>
<comment type="caution">
    <text evidence="2">The sequence shown here is derived from an EMBL/GenBank/DDBJ whole genome shotgun (WGS) entry which is preliminary data.</text>
</comment>